<evidence type="ECO:0000256" key="13">
    <source>
        <dbReference type="ARBA" id="ARBA00022723"/>
    </source>
</evidence>
<evidence type="ECO:0000256" key="12">
    <source>
        <dbReference type="ARBA" id="ARBA00022697"/>
    </source>
</evidence>
<dbReference type="PANTHER" id="PTHR43070">
    <property type="match status" value="1"/>
</dbReference>
<dbReference type="FunFam" id="3.40.50.720:FF:000083">
    <property type="entry name" value="Bifunctional aspartokinase/homoserine dehydrogenase"/>
    <property type="match status" value="1"/>
</dbReference>
<dbReference type="GO" id="GO:0009090">
    <property type="term" value="P:homoserine biosynthetic process"/>
    <property type="evidence" value="ECO:0007669"/>
    <property type="project" value="TreeGrafter"/>
</dbReference>
<evidence type="ECO:0000256" key="4">
    <source>
        <dbReference type="ARBA" id="ARBA00005056"/>
    </source>
</evidence>
<gene>
    <name evidence="29" type="ORF">MNBD_GAMMA02-698</name>
</gene>
<dbReference type="AlphaFoldDB" id="A0A3B0VQ12"/>
<accession>A0A3B0VQ12</accession>
<dbReference type="InterPro" id="IPR019811">
    <property type="entry name" value="HDH_CS"/>
</dbReference>
<comment type="pathway">
    <text evidence="6">Amino-acid biosynthesis; L-threonine biosynthesis; L-threonine from L-aspartate: step 1/5.</text>
</comment>
<keyword evidence="14" id="KW-0547">Nucleotide-binding</keyword>
<comment type="function">
    <text evidence="24">Bifunctional aspartate kinase and homoserine dehydrogenase that catalyzes the first and the third steps toward the synthesis of lysine, methionine and threonine from aspartate.</text>
</comment>
<comment type="similarity">
    <text evidence="7">Belongs to the homoserine dehydrogenase family.</text>
</comment>
<feature type="domain" description="Aspartate/homoserine dehydrogenase NAD-binding" evidence="28">
    <location>
        <begin position="10"/>
        <end position="144"/>
    </location>
</feature>
<dbReference type="PIRSF" id="PIRSF036497">
    <property type="entry name" value="HDH_short"/>
    <property type="match status" value="1"/>
</dbReference>
<evidence type="ECO:0000256" key="26">
    <source>
        <dbReference type="ARBA" id="ARBA00048841"/>
    </source>
</evidence>
<evidence type="ECO:0000256" key="5">
    <source>
        <dbReference type="ARBA" id="ARBA00005062"/>
    </source>
</evidence>
<evidence type="ECO:0000259" key="27">
    <source>
        <dbReference type="Pfam" id="PF00742"/>
    </source>
</evidence>
<evidence type="ECO:0000256" key="17">
    <source>
        <dbReference type="ARBA" id="ARBA00022857"/>
    </source>
</evidence>
<dbReference type="EC" id="2.7.2.4" evidence="29"/>
<keyword evidence="20" id="KW-0915">Sodium</keyword>
<keyword evidence="17" id="KW-0521">NADP</keyword>
<evidence type="ECO:0000256" key="7">
    <source>
        <dbReference type="ARBA" id="ARBA00006753"/>
    </source>
</evidence>
<comment type="pathway">
    <text evidence="4">Amino-acid biosynthesis; L-threonine biosynthesis; L-threonine from L-aspartate: step 3/5.</text>
</comment>
<evidence type="ECO:0000256" key="1">
    <source>
        <dbReference type="ARBA" id="ARBA00001920"/>
    </source>
</evidence>
<dbReference type="GO" id="GO:0004412">
    <property type="term" value="F:homoserine dehydrogenase activity"/>
    <property type="evidence" value="ECO:0007669"/>
    <property type="project" value="UniProtKB-EC"/>
</dbReference>
<keyword evidence="16" id="KW-0067">ATP-binding</keyword>
<dbReference type="InterPro" id="IPR036291">
    <property type="entry name" value="NAD(P)-bd_dom_sf"/>
</dbReference>
<dbReference type="GO" id="GO:0046872">
    <property type="term" value="F:metal ion binding"/>
    <property type="evidence" value="ECO:0007669"/>
    <property type="project" value="UniProtKB-KW"/>
</dbReference>
<dbReference type="InterPro" id="IPR022697">
    <property type="entry name" value="HDH_short"/>
</dbReference>
<comment type="pathway">
    <text evidence="2">Amino-acid biosynthesis; L-lysine biosynthesis via DAP pathway; (S)-tetrahydrodipicolinate from L-aspartate: step 1/4.</text>
</comment>
<evidence type="ECO:0000256" key="15">
    <source>
        <dbReference type="ARBA" id="ARBA00022777"/>
    </source>
</evidence>
<keyword evidence="12" id="KW-0791">Threonine biosynthesis</keyword>
<evidence type="ECO:0000313" key="29">
    <source>
        <dbReference type="EMBL" id="VAW45728.1"/>
    </source>
</evidence>
<evidence type="ECO:0000256" key="18">
    <source>
        <dbReference type="ARBA" id="ARBA00023002"/>
    </source>
</evidence>
<keyword evidence="10" id="KW-0028">Amino-acid biosynthesis</keyword>
<dbReference type="UniPathway" id="UPA00051">
    <property type="reaction ID" value="UER00465"/>
</dbReference>
<keyword evidence="11 29" id="KW-0808">Transferase</keyword>
<name>A0A3B0VQ12_9ZZZZ</name>
<comment type="similarity">
    <text evidence="9">In the N-terminal section; belongs to the aspartokinase family.</text>
</comment>
<dbReference type="EMBL" id="UOFA01000223">
    <property type="protein sequence ID" value="VAW45728.1"/>
    <property type="molecule type" value="Genomic_DNA"/>
</dbReference>
<dbReference type="GO" id="GO:0004072">
    <property type="term" value="F:aspartate kinase activity"/>
    <property type="evidence" value="ECO:0007669"/>
    <property type="project" value="UniProtKB-EC"/>
</dbReference>
<dbReference type="UniPathway" id="UPA00050">
    <property type="reaction ID" value="UER00063"/>
</dbReference>
<evidence type="ECO:0000256" key="19">
    <source>
        <dbReference type="ARBA" id="ARBA00023027"/>
    </source>
</evidence>
<dbReference type="GO" id="GO:0009088">
    <property type="term" value="P:threonine biosynthetic process"/>
    <property type="evidence" value="ECO:0007669"/>
    <property type="project" value="UniProtKB-UniPathway"/>
</dbReference>
<evidence type="ECO:0000256" key="6">
    <source>
        <dbReference type="ARBA" id="ARBA00005139"/>
    </source>
</evidence>
<keyword evidence="19" id="KW-0520">NAD</keyword>
<evidence type="ECO:0000256" key="23">
    <source>
        <dbReference type="ARBA" id="ARBA00023268"/>
    </source>
</evidence>
<keyword evidence="23" id="KW-0511">Multifunctional enzyme</keyword>
<feature type="domain" description="Homoserine dehydrogenase catalytic" evidence="27">
    <location>
        <begin position="152"/>
        <end position="348"/>
    </location>
</feature>
<evidence type="ECO:0000256" key="3">
    <source>
        <dbReference type="ARBA" id="ARBA00004986"/>
    </source>
</evidence>
<dbReference type="InterPro" id="IPR005106">
    <property type="entry name" value="Asp/hSer_DH_NAD-bd"/>
</dbReference>
<comment type="catalytic activity">
    <reaction evidence="26">
        <text>L-homoserine + NADP(+) = L-aspartate 4-semialdehyde + NADPH + H(+)</text>
        <dbReference type="Rhea" id="RHEA:15761"/>
        <dbReference type="ChEBI" id="CHEBI:15378"/>
        <dbReference type="ChEBI" id="CHEBI:57476"/>
        <dbReference type="ChEBI" id="CHEBI:57783"/>
        <dbReference type="ChEBI" id="CHEBI:58349"/>
        <dbReference type="ChEBI" id="CHEBI:537519"/>
        <dbReference type="EC" id="1.1.1.3"/>
    </reaction>
    <physiologicalReaction direction="right-to-left" evidence="26">
        <dbReference type="Rhea" id="RHEA:15763"/>
    </physiologicalReaction>
</comment>
<dbReference type="Pfam" id="PF03447">
    <property type="entry name" value="NAD_binding_3"/>
    <property type="match status" value="1"/>
</dbReference>
<dbReference type="PANTHER" id="PTHR43070:SF3">
    <property type="entry name" value="HOMOSERINE DEHYDROGENASE"/>
    <property type="match status" value="1"/>
</dbReference>
<organism evidence="29">
    <name type="scientific">hydrothermal vent metagenome</name>
    <dbReference type="NCBI Taxonomy" id="652676"/>
    <lineage>
        <taxon>unclassified sequences</taxon>
        <taxon>metagenomes</taxon>
        <taxon>ecological metagenomes</taxon>
    </lineage>
</organism>
<sequence>KPRIDAFLIGCGTVGQELIGQISKQQDWLKDKNIELNLVGIANSRQCLLDADGVDLHDWQNQLALCDHGLSLELLKNFIKTAHLTNPVIIDCTSNHTIAMNYLDYLEANFHIVTANKKANTDSLEYYHQLQQMAAKRQRRFLYETNVGAGLPVIDNLQSLLRAGDELLQFEGILSGSLSYIFGEIHQGLSLSEATEKARQLGYTEPNPAEDLNGMDVARKVLVIAREAGMPLELADVNLQAVVPDELAALTDGNEFMRQLPSYDTEFQALIDDAEKHGQKLRYVAQIKDQKCAVKIMAVDQDHPLFEIEAGENALAINTQYYQPKPFIIRGYGAGAEVTAAGLFGDLLRTLSWEQEH</sequence>
<evidence type="ECO:0000256" key="9">
    <source>
        <dbReference type="ARBA" id="ARBA00010046"/>
    </source>
</evidence>
<dbReference type="PROSITE" id="PS01042">
    <property type="entry name" value="HOMOSER_DHGENASE"/>
    <property type="match status" value="1"/>
</dbReference>
<dbReference type="InterPro" id="IPR001342">
    <property type="entry name" value="HDH_cat"/>
</dbReference>
<dbReference type="SUPFAM" id="SSF55347">
    <property type="entry name" value="Glyceraldehyde-3-phosphate dehydrogenase-like, C-terminal domain"/>
    <property type="match status" value="1"/>
</dbReference>
<comment type="similarity">
    <text evidence="8">In the C-terminal section; belongs to the homoserine dehydrogenase family.</text>
</comment>
<dbReference type="InterPro" id="IPR011147">
    <property type="entry name" value="Bifunc_Aspkin/hSer_DH"/>
</dbReference>
<reference evidence="29" key="1">
    <citation type="submission" date="2018-06" db="EMBL/GenBank/DDBJ databases">
        <authorList>
            <person name="Zhirakovskaya E."/>
        </authorList>
    </citation>
    <scope>NUCLEOTIDE SEQUENCE</scope>
</reference>
<comment type="pathway">
    <text evidence="3">Amino-acid biosynthesis; L-methionine biosynthesis via de novo pathway; L-homoserine from L-aspartate: step 1/3.</text>
</comment>
<evidence type="ECO:0000256" key="25">
    <source>
        <dbReference type="ARBA" id="ARBA00048561"/>
    </source>
</evidence>
<evidence type="ECO:0000256" key="16">
    <source>
        <dbReference type="ARBA" id="ARBA00022840"/>
    </source>
</evidence>
<protein>
    <submittedName>
        <fullName evidence="29">Aspartokinase / Homoserine dehydrogenase</fullName>
        <ecNumber evidence="29">1.1.1.3</ecNumber>
        <ecNumber evidence="29">2.7.2.4</ecNumber>
    </submittedName>
</protein>
<dbReference type="FunFam" id="3.30.360.10:FF:000006">
    <property type="entry name" value="Bifunctional aspartokinase/homoserine dehydrogenase"/>
    <property type="match status" value="1"/>
</dbReference>
<keyword evidence="22" id="KW-0486">Methionine biosynthesis</keyword>
<dbReference type="EC" id="1.1.1.3" evidence="29"/>
<comment type="catalytic activity">
    <reaction evidence="25">
        <text>L-aspartate + ATP = 4-phospho-L-aspartate + ADP</text>
        <dbReference type="Rhea" id="RHEA:23776"/>
        <dbReference type="ChEBI" id="CHEBI:29991"/>
        <dbReference type="ChEBI" id="CHEBI:30616"/>
        <dbReference type="ChEBI" id="CHEBI:57535"/>
        <dbReference type="ChEBI" id="CHEBI:456216"/>
        <dbReference type="EC" id="2.7.2.4"/>
    </reaction>
    <physiologicalReaction direction="left-to-right" evidence="25">
        <dbReference type="Rhea" id="RHEA:23777"/>
    </physiologicalReaction>
</comment>
<keyword evidence="21" id="KW-0457">Lysine biosynthesis</keyword>
<dbReference type="GO" id="GO:0009085">
    <property type="term" value="P:lysine biosynthetic process"/>
    <property type="evidence" value="ECO:0007669"/>
    <property type="project" value="UniProtKB-KW"/>
</dbReference>
<dbReference type="Gene3D" id="3.30.360.10">
    <property type="entry name" value="Dihydrodipicolinate Reductase, domain 2"/>
    <property type="match status" value="1"/>
</dbReference>
<dbReference type="GO" id="GO:0005524">
    <property type="term" value="F:ATP binding"/>
    <property type="evidence" value="ECO:0007669"/>
    <property type="project" value="UniProtKB-KW"/>
</dbReference>
<evidence type="ECO:0000256" key="10">
    <source>
        <dbReference type="ARBA" id="ARBA00022605"/>
    </source>
</evidence>
<dbReference type="Pfam" id="PF00742">
    <property type="entry name" value="Homoserine_dh"/>
    <property type="match status" value="1"/>
</dbReference>
<evidence type="ECO:0000256" key="8">
    <source>
        <dbReference type="ARBA" id="ARBA00007952"/>
    </source>
</evidence>
<dbReference type="GO" id="GO:0009086">
    <property type="term" value="P:methionine biosynthetic process"/>
    <property type="evidence" value="ECO:0007669"/>
    <property type="project" value="UniProtKB-KW"/>
</dbReference>
<evidence type="ECO:0000256" key="2">
    <source>
        <dbReference type="ARBA" id="ARBA00004766"/>
    </source>
</evidence>
<evidence type="ECO:0000256" key="21">
    <source>
        <dbReference type="ARBA" id="ARBA00023154"/>
    </source>
</evidence>
<dbReference type="SUPFAM" id="SSF51735">
    <property type="entry name" value="NAD(P)-binding Rossmann-fold domains"/>
    <property type="match status" value="1"/>
</dbReference>
<comment type="pathway">
    <text evidence="5">Amino-acid biosynthesis; L-methionine biosynthesis via de novo pathway; L-homoserine from L-aspartate: step 3/3.</text>
</comment>
<evidence type="ECO:0000256" key="24">
    <source>
        <dbReference type="ARBA" id="ARBA00044938"/>
    </source>
</evidence>
<evidence type="ECO:0000256" key="22">
    <source>
        <dbReference type="ARBA" id="ARBA00023167"/>
    </source>
</evidence>
<evidence type="ECO:0000256" key="11">
    <source>
        <dbReference type="ARBA" id="ARBA00022679"/>
    </source>
</evidence>
<feature type="non-terminal residue" evidence="29">
    <location>
        <position position="1"/>
    </location>
</feature>
<keyword evidence="18 29" id="KW-0560">Oxidoreductase</keyword>
<keyword evidence="13" id="KW-0479">Metal-binding</keyword>
<comment type="cofactor">
    <cofactor evidence="1">
        <name>a metal cation</name>
        <dbReference type="ChEBI" id="CHEBI:25213"/>
    </cofactor>
</comment>
<keyword evidence="15 29" id="KW-0418">Kinase</keyword>
<evidence type="ECO:0000259" key="28">
    <source>
        <dbReference type="Pfam" id="PF03447"/>
    </source>
</evidence>
<evidence type="ECO:0000256" key="14">
    <source>
        <dbReference type="ARBA" id="ARBA00022741"/>
    </source>
</evidence>
<evidence type="ECO:0000256" key="20">
    <source>
        <dbReference type="ARBA" id="ARBA00023053"/>
    </source>
</evidence>
<proteinExistence type="inferred from homology"/>
<dbReference type="Gene3D" id="3.40.50.720">
    <property type="entry name" value="NAD(P)-binding Rossmann-like Domain"/>
    <property type="match status" value="1"/>
</dbReference>
<dbReference type="GO" id="GO:0050661">
    <property type="term" value="F:NADP binding"/>
    <property type="evidence" value="ECO:0007669"/>
    <property type="project" value="InterPro"/>
</dbReference>